<dbReference type="KEGG" id="kbs:EPA93_08700"/>
<evidence type="ECO:0000313" key="2">
    <source>
        <dbReference type="EMBL" id="QBD76081.1"/>
    </source>
</evidence>
<dbReference type="Gene3D" id="3.40.50.150">
    <property type="entry name" value="Vaccinia Virus protein VP39"/>
    <property type="match status" value="1"/>
</dbReference>
<dbReference type="SUPFAM" id="SSF53335">
    <property type="entry name" value="S-adenosyl-L-methionine-dependent methyltransferases"/>
    <property type="match status" value="1"/>
</dbReference>
<dbReference type="PANTHER" id="PTHR43591:SF24">
    <property type="entry name" value="2-METHOXY-6-POLYPRENYL-1,4-BENZOQUINOL METHYLASE, MITOCHONDRIAL"/>
    <property type="match status" value="1"/>
</dbReference>
<name>A0A4V0YYF9_KTERU</name>
<accession>A0A4V0YYF9</accession>
<dbReference type="InterPro" id="IPR029063">
    <property type="entry name" value="SAM-dependent_MTases_sf"/>
</dbReference>
<dbReference type="RefSeq" id="WP_129886676.1">
    <property type="nucleotide sequence ID" value="NZ_CP035758.1"/>
</dbReference>
<reference evidence="2 3" key="1">
    <citation type="submission" date="2019-01" db="EMBL/GenBank/DDBJ databases">
        <title>Ktedonosporobacter rubrisoli SCAWS-G2.</title>
        <authorList>
            <person name="Huang Y."/>
            <person name="Yan B."/>
        </authorList>
    </citation>
    <scope>NUCLEOTIDE SEQUENCE [LARGE SCALE GENOMIC DNA]</scope>
    <source>
        <strain evidence="2 3">SCAWS-G2</strain>
    </source>
</reference>
<dbReference type="Pfam" id="PF13649">
    <property type="entry name" value="Methyltransf_25"/>
    <property type="match status" value="1"/>
</dbReference>
<evidence type="ECO:0000259" key="1">
    <source>
        <dbReference type="Pfam" id="PF13649"/>
    </source>
</evidence>
<dbReference type="PANTHER" id="PTHR43591">
    <property type="entry name" value="METHYLTRANSFERASE"/>
    <property type="match status" value="1"/>
</dbReference>
<dbReference type="GO" id="GO:0008168">
    <property type="term" value="F:methyltransferase activity"/>
    <property type="evidence" value="ECO:0007669"/>
    <property type="project" value="UniProtKB-KW"/>
</dbReference>
<keyword evidence="2" id="KW-0489">Methyltransferase</keyword>
<keyword evidence="2" id="KW-0808">Transferase</keyword>
<organism evidence="2 3">
    <name type="scientific">Ktedonosporobacter rubrisoli</name>
    <dbReference type="NCBI Taxonomy" id="2509675"/>
    <lineage>
        <taxon>Bacteria</taxon>
        <taxon>Bacillati</taxon>
        <taxon>Chloroflexota</taxon>
        <taxon>Ktedonobacteria</taxon>
        <taxon>Ktedonobacterales</taxon>
        <taxon>Ktedonosporobacteraceae</taxon>
        <taxon>Ktedonosporobacter</taxon>
    </lineage>
</organism>
<dbReference type="AlphaFoldDB" id="A0A4V0YYF9"/>
<dbReference type="InterPro" id="IPR041698">
    <property type="entry name" value="Methyltransf_25"/>
</dbReference>
<dbReference type="EMBL" id="CP035758">
    <property type="protein sequence ID" value="QBD76081.1"/>
    <property type="molecule type" value="Genomic_DNA"/>
</dbReference>
<dbReference type="OrthoDB" id="9808140at2"/>
<protein>
    <submittedName>
        <fullName evidence="2">Class I SAM-dependent methyltransferase</fullName>
    </submittedName>
</protein>
<dbReference type="CDD" id="cd02440">
    <property type="entry name" value="AdoMet_MTases"/>
    <property type="match status" value="1"/>
</dbReference>
<proteinExistence type="predicted"/>
<dbReference type="Proteomes" id="UP000290365">
    <property type="component" value="Chromosome"/>
</dbReference>
<evidence type="ECO:0000313" key="3">
    <source>
        <dbReference type="Proteomes" id="UP000290365"/>
    </source>
</evidence>
<dbReference type="GO" id="GO:0032259">
    <property type="term" value="P:methylation"/>
    <property type="evidence" value="ECO:0007669"/>
    <property type="project" value="UniProtKB-KW"/>
</dbReference>
<feature type="domain" description="Methyltransferase" evidence="1">
    <location>
        <begin position="51"/>
        <end position="149"/>
    </location>
</feature>
<gene>
    <name evidence="2" type="ORF">EPA93_08700</name>
</gene>
<sequence length="290" mass="32664">MTNIPPSENSYVVDQESATEMARLIDQDAMVSRQMGGLFPPDIDQGRVHDVLDIACGPGGWAMEVAFEHPDKHVVGIDISQAMLEYATAQANMQNLQNIEFFFMDATASLEFPAASFDLINIRFIVGLMWKEIWPELIKECKRILRPGGILRITDTDDALIGANSSEALEKLSILVTRAFYRTGRSFAVDEWANHFGLTPMLSNFLLEAGFTNIREVPHMLDYSAGAPAHFSHTHNLEVAMYLIQPFLRNAGIASQEELEQLYEQMLIDLRQDEFFGIWTFMSTYGEKSA</sequence>
<keyword evidence="3" id="KW-1185">Reference proteome</keyword>